<protein>
    <submittedName>
        <fullName evidence="2">SMI1/KNR4 family protein</fullName>
    </submittedName>
</protein>
<dbReference type="InterPro" id="IPR018958">
    <property type="entry name" value="Knr4/Smi1-like_dom"/>
</dbReference>
<dbReference type="RefSeq" id="WP_260718529.1">
    <property type="nucleotide sequence ID" value="NZ_CP104377.1"/>
</dbReference>
<name>A0ABY5ZUX7_9BURK</name>
<evidence type="ECO:0000313" key="3">
    <source>
        <dbReference type="Proteomes" id="UP001058290"/>
    </source>
</evidence>
<gene>
    <name evidence="2" type="ORF">N4T19_16280</name>
</gene>
<organism evidence="2 3">
    <name type="scientific">Comamonas squillarum</name>
    <dbReference type="NCBI Taxonomy" id="2977320"/>
    <lineage>
        <taxon>Bacteria</taxon>
        <taxon>Pseudomonadati</taxon>
        <taxon>Pseudomonadota</taxon>
        <taxon>Betaproteobacteria</taxon>
        <taxon>Burkholderiales</taxon>
        <taxon>Comamonadaceae</taxon>
        <taxon>Comamonas</taxon>
    </lineage>
</organism>
<feature type="domain" description="Knr4/Smi1-like" evidence="1">
    <location>
        <begin position="28"/>
        <end position="144"/>
    </location>
</feature>
<evidence type="ECO:0000313" key="2">
    <source>
        <dbReference type="EMBL" id="UXC17253.1"/>
    </source>
</evidence>
<proteinExistence type="predicted"/>
<evidence type="ECO:0000259" key="1">
    <source>
        <dbReference type="SMART" id="SM00860"/>
    </source>
</evidence>
<keyword evidence="3" id="KW-1185">Reference proteome</keyword>
<dbReference type="EMBL" id="CP104377">
    <property type="protein sequence ID" value="UXC17253.1"/>
    <property type="molecule type" value="Genomic_DNA"/>
</dbReference>
<accession>A0ABY5ZUX7</accession>
<dbReference type="SMART" id="SM00860">
    <property type="entry name" value="SMI1_KNR4"/>
    <property type="match status" value="1"/>
</dbReference>
<dbReference type="InterPro" id="IPR037883">
    <property type="entry name" value="Knr4/Smi1-like_sf"/>
</dbReference>
<dbReference type="Gene3D" id="3.40.1580.10">
    <property type="entry name" value="SMI1/KNR4-like"/>
    <property type="match status" value="1"/>
</dbReference>
<dbReference type="Pfam" id="PF09346">
    <property type="entry name" value="SMI1_KNR4"/>
    <property type="match status" value="1"/>
</dbReference>
<dbReference type="SUPFAM" id="SSF160631">
    <property type="entry name" value="SMI1/KNR4-like"/>
    <property type="match status" value="1"/>
</dbReference>
<sequence>MATSVCKIEDILESLITQKSIFRSSLVGCNTDEINFVEKHFECVLPAEYRCFLQIAGRAAGNIFQGTDIFYPRVLELKDEARVLLMELDVAHLLPADAKIFCMHQGYEINYFIPGSNDPPIFQFFEGQSSVSQPWASFSEYFRTSIEDHLTQWLDLDKEGTWE</sequence>
<dbReference type="Proteomes" id="UP001058290">
    <property type="component" value="Chromosome"/>
</dbReference>
<reference evidence="2" key="1">
    <citation type="submission" date="2022-09" db="EMBL/GenBank/DDBJ databases">
        <title>Bacterial diversity in gut of crayfish and pufferfish.</title>
        <authorList>
            <person name="Huang Y."/>
        </authorList>
    </citation>
    <scope>NUCLEOTIDE SEQUENCE</scope>
    <source>
        <strain evidence="2">PR12</strain>
    </source>
</reference>